<feature type="chain" id="PRO_5013405876" description="Endolytic peptidoglycan transglycosylase RlpA" evidence="6">
    <location>
        <begin position="22"/>
        <end position="315"/>
    </location>
</feature>
<keyword evidence="3 4" id="KW-0961">Cell wall biogenesis/degradation</keyword>
<dbReference type="HAMAP" id="MF_02071">
    <property type="entry name" value="RlpA"/>
    <property type="match status" value="1"/>
</dbReference>
<keyword evidence="4" id="KW-0564">Palmitate</keyword>
<feature type="signal peptide" evidence="6">
    <location>
        <begin position="1"/>
        <end position="21"/>
    </location>
</feature>
<evidence type="ECO:0000256" key="5">
    <source>
        <dbReference type="RuleBase" id="RU003495"/>
    </source>
</evidence>
<keyword evidence="2 4" id="KW-0456">Lyase</keyword>
<dbReference type="InterPro" id="IPR034718">
    <property type="entry name" value="RlpA"/>
</dbReference>
<dbReference type="PANTHER" id="PTHR34183:SF1">
    <property type="entry name" value="ENDOLYTIC PEPTIDOGLYCAN TRANSGLYCOSYLASE RLPA"/>
    <property type="match status" value="1"/>
</dbReference>
<dbReference type="InterPro" id="IPR012997">
    <property type="entry name" value="RplA"/>
</dbReference>
<dbReference type="InterPro" id="IPR009009">
    <property type="entry name" value="RlpA-like_DPBB"/>
</dbReference>
<dbReference type="PANTHER" id="PTHR34183">
    <property type="entry name" value="ENDOLYTIC PEPTIDOGLYCAN TRANSGLYCOSYLASE RLPA"/>
    <property type="match status" value="1"/>
</dbReference>
<dbReference type="CDD" id="cd22268">
    <property type="entry name" value="DPBB_RlpA-like"/>
    <property type="match status" value="1"/>
</dbReference>
<proteinExistence type="inferred from homology"/>
<protein>
    <recommendedName>
        <fullName evidence="4">Endolytic peptidoglycan transglycosylase RlpA</fullName>
        <ecNumber evidence="4">4.2.2.-</ecNumber>
    </recommendedName>
</protein>
<keyword evidence="4" id="KW-1003">Cell membrane</keyword>
<dbReference type="Proteomes" id="UP000228987">
    <property type="component" value="Unassembled WGS sequence"/>
</dbReference>
<comment type="caution">
    <text evidence="8">The sequence shown here is derived from an EMBL/GenBank/DDBJ whole genome shotgun (WGS) entry which is preliminary data.</text>
</comment>
<dbReference type="InterPro" id="IPR036680">
    <property type="entry name" value="SPOR-like_sf"/>
</dbReference>
<dbReference type="EC" id="4.2.2.-" evidence="4"/>
<gene>
    <name evidence="4" type="primary">rlpA</name>
    <name evidence="8" type="ORF">COA71_09780</name>
</gene>
<dbReference type="Gene3D" id="3.30.70.1070">
    <property type="entry name" value="Sporulation related repeat"/>
    <property type="match status" value="1"/>
</dbReference>
<dbReference type="PROSITE" id="PS51724">
    <property type="entry name" value="SPOR"/>
    <property type="match status" value="1"/>
</dbReference>
<dbReference type="GO" id="GO:0008932">
    <property type="term" value="F:lytic endotransglycosylase activity"/>
    <property type="evidence" value="ECO:0007669"/>
    <property type="project" value="UniProtKB-UniRule"/>
</dbReference>
<name>A0A2A5CAU4_9GAMM</name>
<dbReference type="GO" id="GO:0005886">
    <property type="term" value="C:plasma membrane"/>
    <property type="evidence" value="ECO:0007669"/>
    <property type="project" value="UniProtKB-SubCell"/>
</dbReference>
<evidence type="ECO:0000256" key="3">
    <source>
        <dbReference type="ARBA" id="ARBA00023316"/>
    </source>
</evidence>
<dbReference type="SUPFAM" id="SSF110997">
    <property type="entry name" value="Sporulation related repeat"/>
    <property type="match status" value="1"/>
</dbReference>
<keyword evidence="1 6" id="KW-0732">Signal</keyword>
<evidence type="ECO:0000256" key="6">
    <source>
        <dbReference type="SAM" id="SignalP"/>
    </source>
</evidence>
<evidence type="ECO:0000313" key="8">
    <source>
        <dbReference type="EMBL" id="PCJ40883.1"/>
    </source>
</evidence>
<evidence type="ECO:0000259" key="7">
    <source>
        <dbReference type="PROSITE" id="PS51724"/>
    </source>
</evidence>
<comment type="similarity">
    <text evidence="4 5">Belongs to the RlpA family.</text>
</comment>
<comment type="function">
    <text evidence="4">Lytic transglycosylase with a strong preference for naked glycan strands that lack stem peptides.</text>
</comment>
<dbReference type="PROSITE" id="PS51257">
    <property type="entry name" value="PROKAR_LIPOPROTEIN"/>
    <property type="match status" value="1"/>
</dbReference>
<dbReference type="FunFam" id="2.40.40.10:FF:000003">
    <property type="entry name" value="Endolytic peptidoglycan transglycosylase RlpA"/>
    <property type="match status" value="1"/>
</dbReference>
<evidence type="ECO:0000313" key="9">
    <source>
        <dbReference type="Proteomes" id="UP000228987"/>
    </source>
</evidence>
<keyword evidence="4 8" id="KW-0449">Lipoprotein</keyword>
<reference evidence="9" key="1">
    <citation type="submission" date="2017-08" db="EMBL/GenBank/DDBJ databases">
        <title>A dynamic microbial community with high functional redundancy inhabits the cold, oxic subseafloor aquifer.</title>
        <authorList>
            <person name="Tully B.J."/>
            <person name="Wheat C.G."/>
            <person name="Glazer B.T."/>
            <person name="Huber J.A."/>
        </authorList>
    </citation>
    <scope>NUCLEOTIDE SEQUENCE [LARGE SCALE GENOMIC DNA]</scope>
</reference>
<keyword evidence="4" id="KW-0472">Membrane</keyword>
<accession>A0A2A5CAU4</accession>
<dbReference type="InterPro" id="IPR007730">
    <property type="entry name" value="SPOR-like_dom"/>
</dbReference>
<dbReference type="GO" id="GO:0071555">
    <property type="term" value="P:cell wall organization"/>
    <property type="evidence" value="ECO:0007669"/>
    <property type="project" value="UniProtKB-KW"/>
</dbReference>
<dbReference type="GO" id="GO:0009279">
    <property type="term" value="C:cell outer membrane"/>
    <property type="evidence" value="ECO:0007669"/>
    <property type="project" value="TreeGrafter"/>
</dbReference>
<dbReference type="AlphaFoldDB" id="A0A2A5CAU4"/>
<evidence type="ECO:0000256" key="1">
    <source>
        <dbReference type="ARBA" id="ARBA00022729"/>
    </source>
</evidence>
<dbReference type="InterPro" id="IPR036908">
    <property type="entry name" value="RlpA-like_sf"/>
</dbReference>
<organism evidence="8 9">
    <name type="scientific">SAR86 cluster bacterium</name>
    <dbReference type="NCBI Taxonomy" id="2030880"/>
    <lineage>
        <taxon>Bacteria</taxon>
        <taxon>Pseudomonadati</taxon>
        <taxon>Pseudomonadota</taxon>
        <taxon>Gammaproteobacteria</taxon>
        <taxon>SAR86 cluster</taxon>
    </lineage>
</organism>
<dbReference type="Pfam" id="PF03330">
    <property type="entry name" value="DPBB_1"/>
    <property type="match status" value="1"/>
</dbReference>
<dbReference type="Gene3D" id="2.40.40.10">
    <property type="entry name" value="RlpA-like domain"/>
    <property type="match status" value="1"/>
</dbReference>
<comment type="subcellular location">
    <subcellularLocation>
        <location evidence="4">Cell membrane</location>
        <topology evidence="4">Lipid-anchor</topology>
    </subcellularLocation>
</comment>
<evidence type="ECO:0000256" key="4">
    <source>
        <dbReference type="HAMAP-Rule" id="MF_02071"/>
    </source>
</evidence>
<dbReference type="NCBIfam" id="TIGR00413">
    <property type="entry name" value="rlpA"/>
    <property type="match status" value="1"/>
</dbReference>
<evidence type="ECO:0000256" key="2">
    <source>
        <dbReference type="ARBA" id="ARBA00023239"/>
    </source>
</evidence>
<feature type="domain" description="SPOR" evidence="7">
    <location>
        <begin position="233"/>
        <end position="315"/>
    </location>
</feature>
<dbReference type="GO" id="GO:0042834">
    <property type="term" value="F:peptidoglycan binding"/>
    <property type="evidence" value="ECO:0007669"/>
    <property type="project" value="InterPro"/>
</dbReference>
<dbReference type="SUPFAM" id="SSF50685">
    <property type="entry name" value="Barwin-like endoglucanases"/>
    <property type="match status" value="1"/>
</dbReference>
<sequence>MIEQNKYTLAFIFFLAVTLTACVSSPPSNTGSATNAGRYELEYDSPIVESIDINTIPEVIPQPVNRTMAGNRSPYEVNGLSYTVMASEVGYQESGRASWYGRKFHGHLTSNGEIYDMFTLTAAHKSLPIPSFVKVTNLDNGKSVVVRVNDRGPFHADRIIDLSYAAAAKLDYADLGTARVHVEALTPWLEPTQEPRQEVAQEPVIVLAPVLVSNTDNTLVDQEEIAAERQLIEENVGQEYLQLGAFSNLESAESLLDSVIALIELPAFIRSDDNTGANNILHRVRLGPLNETIQLDNLIQRIIDAGLGTPFRVRQ</sequence>
<dbReference type="GO" id="GO:0000270">
    <property type="term" value="P:peptidoglycan metabolic process"/>
    <property type="evidence" value="ECO:0007669"/>
    <property type="project" value="UniProtKB-UniRule"/>
</dbReference>
<dbReference type="EMBL" id="NVWI01000007">
    <property type="protein sequence ID" value="PCJ40883.1"/>
    <property type="molecule type" value="Genomic_DNA"/>
</dbReference>